<sequence length="203" mass="22313">MYTRYGSIVGAQRDALRGENWWSVLGDRQIEVVTLRLHSLEAGNQLLRIVRDLHEGYVLVSFAQAIHAVCGEGSLVSIWSRRENAKSAGTNHRVPIRMLGILLDVGQFWVGLDAEHVDERGQQNLNVLILLRDQQRPFLKNDKTCVIPDDGGRDGVCHDPPNIRGPAGSTILCHVGSGPDVVPLNTTASEEQAPTPVEPLRSS</sequence>
<dbReference type="InParanoid" id="M4BJC6"/>
<evidence type="ECO:0000313" key="3">
    <source>
        <dbReference type="Proteomes" id="UP000011713"/>
    </source>
</evidence>
<protein>
    <submittedName>
        <fullName evidence="2">Uncharacterized protein</fullName>
    </submittedName>
</protein>
<organism evidence="2 3">
    <name type="scientific">Hyaloperonospora arabidopsidis (strain Emoy2)</name>
    <name type="common">Downy mildew agent</name>
    <name type="synonym">Peronospora arabidopsidis</name>
    <dbReference type="NCBI Taxonomy" id="559515"/>
    <lineage>
        <taxon>Eukaryota</taxon>
        <taxon>Sar</taxon>
        <taxon>Stramenopiles</taxon>
        <taxon>Oomycota</taxon>
        <taxon>Peronosporomycetes</taxon>
        <taxon>Peronosporales</taxon>
        <taxon>Peronosporaceae</taxon>
        <taxon>Hyaloperonospora</taxon>
    </lineage>
</organism>
<proteinExistence type="predicted"/>
<evidence type="ECO:0000313" key="2">
    <source>
        <dbReference type="EnsemblProtists" id="HpaP806504"/>
    </source>
</evidence>
<dbReference type="EMBL" id="JH598320">
    <property type="status" value="NOT_ANNOTATED_CDS"/>
    <property type="molecule type" value="Genomic_DNA"/>
</dbReference>
<keyword evidence="3" id="KW-1185">Reference proteome</keyword>
<dbReference type="AlphaFoldDB" id="M4BJC6"/>
<dbReference type="Proteomes" id="UP000011713">
    <property type="component" value="Unassembled WGS sequence"/>
</dbReference>
<evidence type="ECO:0000256" key="1">
    <source>
        <dbReference type="SAM" id="MobiDB-lite"/>
    </source>
</evidence>
<feature type="region of interest" description="Disordered" evidence="1">
    <location>
        <begin position="183"/>
        <end position="203"/>
    </location>
</feature>
<name>M4BJC6_HYAAE</name>
<reference evidence="3" key="1">
    <citation type="journal article" date="2010" name="Science">
        <title>Signatures of adaptation to obligate biotrophy in the Hyaloperonospora arabidopsidis genome.</title>
        <authorList>
            <person name="Baxter L."/>
            <person name="Tripathy S."/>
            <person name="Ishaque N."/>
            <person name="Boot N."/>
            <person name="Cabral A."/>
            <person name="Kemen E."/>
            <person name="Thines M."/>
            <person name="Ah-Fong A."/>
            <person name="Anderson R."/>
            <person name="Badejoko W."/>
            <person name="Bittner-Eddy P."/>
            <person name="Boore J.L."/>
            <person name="Chibucos M.C."/>
            <person name="Coates M."/>
            <person name="Dehal P."/>
            <person name="Delehaunty K."/>
            <person name="Dong S."/>
            <person name="Downton P."/>
            <person name="Dumas B."/>
            <person name="Fabro G."/>
            <person name="Fronick C."/>
            <person name="Fuerstenberg S.I."/>
            <person name="Fulton L."/>
            <person name="Gaulin E."/>
            <person name="Govers F."/>
            <person name="Hughes L."/>
            <person name="Humphray S."/>
            <person name="Jiang R.H."/>
            <person name="Judelson H."/>
            <person name="Kamoun S."/>
            <person name="Kyung K."/>
            <person name="Meijer H."/>
            <person name="Minx P."/>
            <person name="Morris P."/>
            <person name="Nelson J."/>
            <person name="Phuntumart V."/>
            <person name="Qutob D."/>
            <person name="Rehmany A."/>
            <person name="Rougon-Cardoso A."/>
            <person name="Ryden P."/>
            <person name="Torto-Alalibo T."/>
            <person name="Studholme D."/>
            <person name="Wang Y."/>
            <person name="Win J."/>
            <person name="Wood J."/>
            <person name="Clifton S.W."/>
            <person name="Rogers J."/>
            <person name="Van den Ackerveken G."/>
            <person name="Jones J.D."/>
            <person name="McDowell J.M."/>
            <person name="Beynon J."/>
            <person name="Tyler B.M."/>
        </authorList>
    </citation>
    <scope>NUCLEOTIDE SEQUENCE [LARGE SCALE GENOMIC DNA]</scope>
    <source>
        <strain evidence="3">Emoy2</strain>
    </source>
</reference>
<dbReference type="EnsemblProtists" id="HpaT806504">
    <property type="protein sequence ID" value="HpaP806504"/>
    <property type="gene ID" value="HpaG806504"/>
</dbReference>
<dbReference type="VEuPathDB" id="FungiDB:HpaG806504"/>
<dbReference type="HOGENOM" id="CLU_1351155_0_0_1"/>
<accession>M4BJC6</accession>
<reference evidence="2" key="2">
    <citation type="submission" date="2015-06" db="UniProtKB">
        <authorList>
            <consortium name="EnsemblProtists"/>
        </authorList>
    </citation>
    <scope>IDENTIFICATION</scope>
    <source>
        <strain evidence="2">Emoy2</strain>
    </source>
</reference>